<dbReference type="EMBL" id="FOSK01000018">
    <property type="protein sequence ID" value="SFL15624.1"/>
    <property type="molecule type" value="Genomic_DNA"/>
</dbReference>
<reference evidence="1 2" key="1">
    <citation type="submission" date="2016-10" db="EMBL/GenBank/DDBJ databases">
        <authorList>
            <person name="Varghese N."/>
            <person name="Submissions S."/>
        </authorList>
    </citation>
    <scope>NUCLEOTIDE SEQUENCE [LARGE SCALE GENOMIC DNA]</scope>
    <source>
        <strain evidence="1 2">DSM 16392</strain>
    </source>
</reference>
<accession>A0A1I4FCK4</accession>
<proteinExistence type="predicted"/>
<evidence type="ECO:0000313" key="2">
    <source>
        <dbReference type="Proteomes" id="UP000199598"/>
    </source>
</evidence>
<organism evidence="1 2">
    <name type="scientific">Pseudovibrio ascidiaceicola</name>
    <dbReference type="NCBI Taxonomy" id="285279"/>
    <lineage>
        <taxon>Bacteria</taxon>
        <taxon>Pseudomonadati</taxon>
        <taxon>Pseudomonadota</taxon>
        <taxon>Alphaproteobacteria</taxon>
        <taxon>Hyphomicrobiales</taxon>
        <taxon>Stappiaceae</taxon>
        <taxon>Pseudovibrio</taxon>
    </lineage>
</organism>
<evidence type="ECO:0000313" key="1">
    <source>
        <dbReference type="EMBL" id="SFL15624.1"/>
    </source>
</evidence>
<dbReference type="Proteomes" id="UP000199598">
    <property type="component" value="Unassembled WGS sequence"/>
</dbReference>
<gene>
    <name evidence="1" type="ORF">SAMN04488518_11881</name>
</gene>
<dbReference type="RefSeq" id="WP_093523814.1">
    <property type="nucleotide sequence ID" value="NZ_FOSK01000018.1"/>
</dbReference>
<sequence length="126" mass="14203">MRVASITIGVNEVSNWKVEDQVQLPEGKKLAPVFLPEVRPLNEVLHRPTLDERLPSLLLPDLSETDILLPTELSEMRKQLQRLFAAAALREQSERRRVLKDVADLLMGDVLLDEDLQAALAMLLQG</sequence>
<keyword evidence="2" id="KW-1185">Reference proteome</keyword>
<dbReference type="InterPro" id="IPR012672">
    <property type="entry name" value="T3SS_YscX"/>
</dbReference>
<dbReference type="Pfam" id="PF09474">
    <property type="entry name" value="Type_III_YscX"/>
    <property type="match status" value="1"/>
</dbReference>
<name>A0A1I4FCK4_9HYPH</name>
<protein>
    <recommendedName>
        <fullName evidence="3">Type III secretion system YscX (Type_III_YscX)</fullName>
    </recommendedName>
</protein>
<evidence type="ECO:0008006" key="3">
    <source>
        <dbReference type="Google" id="ProtNLM"/>
    </source>
</evidence>
<comment type="caution">
    <text evidence="1">The sequence shown here is derived from an EMBL/GenBank/DDBJ whole genome shotgun (WGS) entry which is preliminary data.</text>
</comment>